<dbReference type="InterPro" id="IPR029033">
    <property type="entry name" value="His_PPase_superfam"/>
</dbReference>
<evidence type="ECO:0000313" key="6">
    <source>
        <dbReference type="Proteomes" id="UP000236345"/>
    </source>
</evidence>
<keyword evidence="6" id="KW-1185">Reference proteome</keyword>
<dbReference type="GO" id="GO:0004331">
    <property type="term" value="F:fructose-2,6-bisphosphate 2-phosphatase activity"/>
    <property type="evidence" value="ECO:0007669"/>
    <property type="project" value="TreeGrafter"/>
</dbReference>
<dbReference type="AlphaFoldDB" id="A0A2K1QB56"/>
<dbReference type="RefSeq" id="WP_103059112.1">
    <property type="nucleotide sequence ID" value="NZ_BSOF01000007.1"/>
</dbReference>
<accession>A0A2K1QB56</accession>
<organism evidence="5 6">
    <name type="scientific">Mixta theicola</name>
    <dbReference type="NCBI Taxonomy" id="1458355"/>
    <lineage>
        <taxon>Bacteria</taxon>
        <taxon>Pseudomonadati</taxon>
        <taxon>Pseudomonadota</taxon>
        <taxon>Gammaproteobacteria</taxon>
        <taxon>Enterobacterales</taxon>
        <taxon>Erwiniaceae</taxon>
        <taxon>Mixta</taxon>
    </lineage>
</organism>
<keyword evidence="1" id="KW-0378">Hydrolase</keyword>
<feature type="binding site" evidence="3">
    <location>
        <begin position="35"/>
        <end position="42"/>
    </location>
    <ligand>
        <name>substrate</name>
    </ligand>
</feature>
<dbReference type="EMBL" id="NWUO01000004">
    <property type="protein sequence ID" value="PNS12262.1"/>
    <property type="molecule type" value="Genomic_DNA"/>
</dbReference>
<dbReference type="SUPFAM" id="SSF53254">
    <property type="entry name" value="Phosphoglycerate mutase-like"/>
    <property type="match status" value="1"/>
</dbReference>
<evidence type="ECO:0000256" key="1">
    <source>
        <dbReference type="ARBA" id="ARBA00022801"/>
    </source>
</evidence>
<dbReference type="InterPro" id="IPR013078">
    <property type="entry name" value="His_Pase_superF_clade-1"/>
</dbReference>
<feature type="active site" description="Tele-phosphohistidine intermediate" evidence="2">
    <location>
        <position position="36"/>
    </location>
</feature>
<dbReference type="OrthoDB" id="9783269at2"/>
<dbReference type="Pfam" id="PF00300">
    <property type="entry name" value="His_Phos_1"/>
    <property type="match status" value="1"/>
</dbReference>
<dbReference type="InterPro" id="IPR051695">
    <property type="entry name" value="Phosphoglycerate_Mutase"/>
</dbReference>
<dbReference type="SMART" id="SM00855">
    <property type="entry name" value="PGAM"/>
    <property type="match status" value="1"/>
</dbReference>
<dbReference type="GO" id="GO:0005829">
    <property type="term" value="C:cytosol"/>
    <property type="evidence" value="ECO:0007669"/>
    <property type="project" value="TreeGrafter"/>
</dbReference>
<feature type="binding site" evidence="3">
    <location>
        <position position="85"/>
    </location>
    <ligand>
        <name>substrate</name>
    </ligand>
</feature>
<evidence type="ECO:0000313" key="5">
    <source>
        <dbReference type="EMBL" id="PNS12262.1"/>
    </source>
</evidence>
<gene>
    <name evidence="5" type="ORF">COO59_07065</name>
</gene>
<feature type="signal peptide" evidence="4">
    <location>
        <begin position="1"/>
        <end position="18"/>
    </location>
</feature>
<dbReference type="PANTHER" id="PTHR46517:SF1">
    <property type="entry name" value="FRUCTOSE-2,6-BISPHOSPHATASE TIGAR"/>
    <property type="match status" value="1"/>
</dbReference>
<dbReference type="Gene3D" id="3.40.50.1240">
    <property type="entry name" value="Phosphoglycerate mutase-like"/>
    <property type="match status" value="1"/>
</dbReference>
<evidence type="ECO:0000256" key="2">
    <source>
        <dbReference type="PIRSR" id="PIRSR613078-1"/>
    </source>
</evidence>
<protein>
    <submittedName>
        <fullName evidence="5">Phosphoglycerate mutase</fullName>
    </submittedName>
</protein>
<dbReference type="Proteomes" id="UP000236345">
    <property type="component" value="Unassembled WGS sequence"/>
</dbReference>
<dbReference type="GO" id="GO:0045820">
    <property type="term" value="P:negative regulation of glycolytic process"/>
    <property type="evidence" value="ECO:0007669"/>
    <property type="project" value="TreeGrafter"/>
</dbReference>
<comment type="caution">
    <text evidence="5">The sequence shown here is derived from an EMBL/GenBank/DDBJ whole genome shotgun (WGS) entry which is preliminary data.</text>
</comment>
<dbReference type="CDD" id="cd07067">
    <property type="entry name" value="HP_PGM_like"/>
    <property type="match status" value="1"/>
</dbReference>
<dbReference type="GO" id="GO:0043456">
    <property type="term" value="P:regulation of pentose-phosphate shunt"/>
    <property type="evidence" value="ECO:0007669"/>
    <property type="project" value="TreeGrafter"/>
</dbReference>
<proteinExistence type="predicted"/>
<reference evidence="6" key="1">
    <citation type="submission" date="2017-09" db="EMBL/GenBank/DDBJ databases">
        <authorList>
            <person name="Palmer M."/>
            <person name="Steenkamp E.T."/>
            <person name="Coetzee M.P."/>
            <person name="Avontuur J.R."/>
            <person name="Van Zyl E."/>
            <person name="Chan W.-Y."/>
            <person name="Blom J."/>
            <person name="Venter S.N."/>
        </authorList>
    </citation>
    <scope>NUCLEOTIDE SEQUENCE [LARGE SCALE GENOMIC DNA]</scope>
    <source>
        <strain evidence="6">QC88-366</strain>
    </source>
</reference>
<dbReference type="PANTHER" id="PTHR46517">
    <property type="entry name" value="FRUCTOSE-2,6-BISPHOSPHATASE TIGAR"/>
    <property type="match status" value="1"/>
</dbReference>
<name>A0A2K1QB56_9GAMM</name>
<evidence type="ECO:0000256" key="3">
    <source>
        <dbReference type="PIRSR" id="PIRSR613078-2"/>
    </source>
</evidence>
<feature type="chain" id="PRO_5014454134" evidence="4">
    <location>
        <begin position="19"/>
        <end position="259"/>
    </location>
</feature>
<sequence length="259" mass="28430">MKKWIAIFMLLLTCGASAAAPLADDPDAVTVWFARHGKTWLNTLDRVQGWADSPLTDEGVQVARYLGEGLKTIPFDSYYSGDAGRQRETMQIIRAARSDRSIPTTEIKALREVFFGGFEGLPNHEMIGAVVKKRGLSDISQLFAEMKQGKLTLEQYLDEIADVDQEKLAERGGEVKMRMQSALRTTIKNAQERGEKNVLVVSSGAAILAMIADLTDDARKNQPLANAAVVKLVYQQGALKVTEIGNMQYVEAGKAQLAP</sequence>
<evidence type="ECO:0000256" key="4">
    <source>
        <dbReference type="SAM" id="SignalP"/>
    </source>
</evidence>
<keyword evidence="4" id="KW-0732">Signal</keyword>
<feature type="active site" description="Proton donor/acceptor" evidence="2">
    <location>
        <position position="112"/>
    </location>
</feature>